<dbReference type="GO" id="GO:0008270">
    <property type="term" value="F:zinc ion binding"/>
    <property type="evidence" value="ECO:0007669"/>
    <property type="project" value="InterPro"/>
</dbReference>
<comment type="caution">
    <text evidence="4">The sequence shown here is derived from an EMBL/GenBank/DDBJ whole genome shotgun (WGS) entry which is preliminary data.</text>
</comment>
<proteinExistence type="inferred from homology"/>
<reference evidence="4 5" key="1">
    <citation type="submission" date="2019-03" db="EMBL/GenBank/DDBJ databases">
        <title>Genomic Encyclopedia of Type Strains, Phase III (KMG-III): the genomes of soil and plant-associated and newly described type strains.</title>
        <authorList>
            <person name="Whitman W."/>
        </authorList>
    </citation>
    <scope>NUCLEOTIDE SEQUENCE [LARGE SCALE GENOMIC DNA]</scope>
    <source>
        <strain evidence="4 5">VKM Ac-2573</strain>
    </source>
</reference>
<dbReference type="Proteomes" id="UP000295146">
    <property type="component" value="Unassembled WGS sequence"/>
</dbReference>
<sequence length="434" mass="45928">MHPAQAAAIVAILDKLPPSVPAENLEFAERQLIDLAATHTPSDLRKAGHKIRDILDPDGPEPDEKAAYARESLTWKTADRGVTFRGFLANENAELFRTLIHAHAKPHRTVDGQLDPRPLSKRQADAVTTILNTTSTAGTTGTAGLTSTVTSTAAAHTRPADSGTANDCATDDDSDGEGGTLIRLPLPPADTGRPDARARDAEGRDADRRDADGSGGDPQLVPGHGAKPHISITIDYNDLAAATANATGALIFGDNLSAATVRQLACDAEILPIVLGSKSQPLDVGTSQRLVTRPMRRALNARDKGCVVCGAPPIHCDAHHVVSWLDGGITAVSNLALLCKRDHRDLHSGHWRIRILEGVVQVTHPTWANPTAIPPGKYKPPTADIVHQPTTPRPDPWSDDDHPSGPNNTPPPTPARPTEPAPFDPWGGQAADVG</sequence>
<feature type="region of interest" description="Disordered" evidence="2">
    <location>
        <begin position="150"/>
        <end position="226"/>
    </location>
</feature>
<dbReference type="Gene3D" id="1.10.30.50">
    <property type="match status" value="1"/>
</dbReference>
<keyword evidence="4" id="KW-0378">Hydrolase</keyword>
<accession>A0A4V3GI02</accession>
<evidence type="ECO:0000313" key="5">
    <source>
        <dbReference type="Proteomes" id="UP000295146"/>
    </source>
</evidence>
<organism evidence="4 5">
    <name type="scientific">Kribbella pratensis</name>
    <dbReference type="NCBI Taxonomy" id="2512112"/>
    <lineage>
        <taxon>Bacteria</taxon>
        <taxon>Bacillati</taxon>
        <taxon>Actinomycetota</taxon>
        <taxon>Actinomycetes</taxon>
        <taxon>Propionibacteriales</taxon>
        <taxon>Kribbellaceae</taxon>
        <taxon>Kribbella</taxon>
    </lineage>
</organism>
<dbReference type="GO" id="GO:0003676">
    <property type="term" value="F:nucleic acid binding"/>
    <property type="evidence" value="ECO:0007669"/>
    <property type="project" value="InterPro"/>
</dbReference>
<dbReference type="SMART" id="SM00507">
    <property type="entry name" value="HNHc"/>
    <property type="match status" value="1"/>
</dbReference>
<feature type="region of interest" description="Disordered" evidence="2">
    <location>
        <begin position="370"/>
        <end position="434"/>
    </location>
</feature>
<dbReference type="Pfam" id="PF01844">
    <property type="entry name" value="HNH"/>
    <property type="match status" value="1"/>
</dbReference>
<comment type="similarity">
    <text evidence="1">Belongs to the Rv1128c/1148c/1588c/1702c/1945/3466 family.</text>
</comment>
<keyword evidence="5" id="KW-1185">Reference proteome</keyword>
<dbReference type="Pfam" id="PF02720">
    <property type="entry name" value="DUF222"/>
    <property type="match status" value="2"/>
</dbReference>
<evidence type="ECO:0000256" key="1">
    <source>
        <dbReference type="ARBA" id="ARBA00023450"/>
    </source>
</evidence>
<dbReference type="InterPro" id="IPR002711">
    <property type="entry name" value="HNH"/>
</dbReference>
<dbReference type="CDD" id="cd00085">
    <property type="entry name" value="HNHc"/>
    <property type="match status" value="1"/>
</dbReference>
<evidence type="ECO:0000259" key="3">
    <source>
        <dbReference type="SMART" id="SM00507"/>
    </source>
</evidence>
<feature type="compositionally biased region" description="Basic and acidic residues" evidence="2">
    <location>
        <begin position="192"/>
        <end position="212"/>
    </location>
</feature>
<dbReference type="AlphaFoldDB" id="A0A4V3GI02"/>
<dbReference type="OrthoDB" id="3634417at2"/>
<keyword evidence="4" id="KW-0540">Nuclease</keyword>
<dbReference type="EMBL" id="SODP01000001">
    <property type="protein sequence ID" value="TDW77587.1"/>
    <property type="molecule type" value="Genomic_DNA"/>
</dbReference>
<feature type="domain" description="HNH nuclease" evidence="3">
    <location>
        <begin position="294"/>
        <end position="344"/>
    </location>
</feature>
<feature type="compositionally biased region" description="Pro residues" evidence="2">
    <location>
        <begin position="408"/>
        <end position="423"/>
    </location>
</feature>
<gene>
    <name evidence="4" type="ORF">EV653_2757</name>
</gene>
<protein>
    <submittedName>
        <fullName evidence="4">HNH endonuclease</fullName>
    </submittedName>
</protein>
<dbReference type="InterPro" id="IPR003870">
    <property type="entry name" value="DUF222"/>
</dbReference>
<keyword evidence="4" id="KW-0255">Endonuclease</keyword>
<evidence type="ECO:0000256" key="2">
    <source>
        <dbReference type="SAM" id="MobiDB-lite"/>
    </source>
</evidence>
<dbReference type="RefSeq" id="WP_134102421.1">
    <property type="nucleotide sequence ID" value="NZ_SODP01000001.1"/>
</dbReference>
<dbReference type="InterPro" id="IPR003615">
    <property type="entry name" value="HNH_nuc"/>
</dbReference>
<name>A0A4V3GI02_9ACTN</name>
<evidence type="ECO:0000313" key="4">
    <source>
        <dbReference type="EMBL" id="TDW77587.1"/>
    </source>
</evidence>
<dbReference type="GO" id="GO:0004519">
    <property type="term" value="F:endonuclease activity"/>
    <property type="evidence" value="ECO:0007669"/>
    <property type="project" value="UniProtKB-KW"/>
</dbReference>